<protein>
    <submittedName>
        <fullName evidence="1">Uncharacterized protein</fullName>
    </submittedName>
</protein>
<proteinExistence type="predicted"/>
<sequence length="65" mass="7573">MNKETTKPGYVNKNKQMNIGRTEEQGTDHGQWFYSIECQKCNFKYKANGSDIWQRKCPNCQGGRP</sequence>
<evidence type="ECO:0000313" key="1">
    <source>
        <dbReference type="EMBL" id="SDH83392.1"/>
    </source>
</evidence>
<accession>A0A1G8FMP7</accession>
<dbReference type="AlphaFoldDB" id="A0A1G8FMP7"/>
<keyword evidence="2" id="KW-1185">Reference proteome</keyword>
<evidence type="ECO:0000313" key="2">
    <source>
        <dbReference type="Proteomes" id="UP000198656"/>
    </source>
</evidence>
<gene>
    <name evidence="1" type="ORF">SAMN05443529_12017</name>
</gene>
<name>A0A1G8FMP7_9FIRM</name>
<organism evidence="1 2">
    <name type="scientific">Desulfosporosinus hippei DSM 8344</name>
    <dbReference type="NCBI Taxonomy" id="1121419"/>
    <lineage>
        <taxon>Bacteria</taxon>
        <taxon>Bacillati</taxon>
        <taxon>Bacillota</taxon>
        <taxon>Clostridia</taxon>
        <taxon>Eubacteriales</taxon>
        <taxon>Desulfitobacteriaceae</taxon>
        <taxon>Desulfosporosinus</taxon>
    </lineage>
</organism>
<dbReference type="EMBL" id="FNCP01000020">
    <property type="protein sequence ID" value="SDH83392.1"/>
    <property type="molecule type" value="Genomic_DNA"/>
</dbReference>
<dbReference type="OrthoDB" id="8139367at2"/>
<dbReference type="Proteomes" id="UP000198656">
    <property type="component" value="Unassembled WGS sequence"/>
</dbReference>
<reference evidence="2" key="1">
    <citation type="submission" date="2016-10" db="EMBL/GenBank/DDBJ databases">
        <authorList>
            <person name="Varghese N."/>
            <person name="Submissions S."/>
        </authorList>
    </citation>
    <scope>NUCLEOTIDE SEQUENCE [LARGE SCALE GENOMIC DNA]</scope>
    <source>
        <strain evidence="2">DSM 8344</strain>
    </source>
</reference>
<dbReference type="RefSeq" id="WP_092334652.1">
    <property type="nucleotide sequence ID" value="NZ_FNCP01000020.1"/>
</dbReference>